<dbReference type="InterPro" id="IPR018946">
    <property type="entry name" value="PhoD-like_MPP"/>
</dbReference>
<reference evidence="2" key="1">
    <citation type="journal article" date="2021" name="Proc. Natl. Acad. Sci. U.S.A.">
        <title>Global biogeography of chemosynthetic symbionts reveals both localized and globally distributed symbiont groups. .</title>
        <authorList>
            <person name="Osvatic J.T."/>
            <person name="Wilkins L.G.E."/>
            <person name="Leibrecht L."/>
            <person name="Leray M."/>
            <person name="Zauner S."/>
            <person name="Polzin J."/>
            <person name="Camacho Y."/>
            <person name="Gros O."/>
            <person name="van Gils J.A."/>
            <person name="Eisen J.A."/>
            <person name="Petersen J.M."/>
            <person name="Yuen B."/>
        </authorList>
    </citation>
    <scope>NUCLEOTIDE SEQUENCE</scope>
    <source>
        <strain evidence="2">MAGclacostrist064TRANS</strain>
    </source>
</reference>
<protein>
    <submittedName>
        <fullName evidence="2">Alkaline phosphatase D family protein</fullName>
    </submittedName>
</protein>
<dbReference type="PANTHER" id="PTHR43606:SF1">
    <property type="entry name" value="PHOD-LIKE PHOSPHATASE METALLOPHOSPHATASE DOMAIN-CONTAINING PROTEIN"/>
    <property type="match status" value="1"/>
</dbReference>
<dbReference type="InterPro" id="IPR038607">
    <property type="entry name" value="PhoD-like_sf"/>
</dbReference>
<dbReference type="AlphaFoldDB" id="A0A9E4N4H6"/>
<accession>A0A9E4N4H6</accession>
<dbReference type="SUPFAM" id="SSF56300">
    <property type="entry name" value="Metallo-dependent phosphatases"/>
    <property type="match status" value="1"/>
</dbReference>
<feature type="domain" description="PhoD-like phosphatase metallophosphatase" evidence="1">
    <location>
        <begin position="1"/>
        <end position="118"/>
    </location>
</feature>
<dbReference type="EMBL" id="JAEPCM010000378">
    <property type="protein sequence ID" value="MCG7946897.1"/>
    <property type="molecule type" value="Genomic_DNA"/>
</dbReference>
<dbReference type="Gene3D" id="3.60.21.70">
    <property type="entry name" value="PhoD-like phosphatase"/>
    <property type="match status" value="1"/>
</dbReference>
<sequence length="174" mass="19775">QLGWVKETVKQSDATWKVIVSSVPISIPTGFPVENGRDGWADFDQPRGFEQELKDLLKFMHQQGERNIVFITTDVHFAEIFRYTPFAEDPDFHVHEGVTGPMNAGLFPNRDFDTTLGTESLFFYGPDSSNVGSYQEARQWMNFGAVEIDEQGQFTLSVIDVDGNEVYRNTLMPQ</sequence>
<dbReference type="PANTHER" id="PTHR43606">
    <property type="entry name" value="PHOSPHATASE, PUTATIVE (AFU_ORTHOLOGUE AFUA_6G08710)-RELATED"/>
    <property type="match status" value="1"/>
</dbReference>
<evidence type="ECO:0000313" key="2">
    <source>
        <dbReference type="EMBL" id="MCG7946897.1"/>
    </source>
</evidence>
<proteinExistence type="predicted"/>
<dbReference type="InterPro" id="IPR052900">
    <property type="entry name" value="Phospholipid_Metab_Enz"/>
</dbReference>
<organism evidence="2 3">
    <name type="scientific">Candidatus Thiodiazotropha taylori</name>
    <dbReference type="NCBI Taxonomy" id="2792791"/>
    <lineage>
        <taxon>Bacteria</taxon>
        <taxon>Pseudomonadati</taxon>
        <taxon>Pseudomonadota</taxon>
        <taxon>Gammaproteobacteria</taxon>
        <taxon>Chromatiales</taxon>
        <taxon>Sedimenticolaceae</taxon>
        <taxon>Candidatus Thiodiazotropha</taxon>
    </lineage>
</organism>
<evidence type="ECO:0000313" key="3">
    <source>
        <dbReference type="Proteomes" id="UP000886667"/>
    </source>
</evidence>
<gene>
    <name evidence="2" type="ORF">JAZ07_11185</name>
</gene>
<dbReference type="Proteomes" id="UP000886667">
    <property type="component" value="Unassembled WGS sequence"/>
</dbReference>
<feature type="non-terminal residue" evidence="2">
    <location>
        <position position="1"/>
    </location>
</feature>
<name>A0A9E4N4H6_9GAMM</name>
<evidence type="ECO:0000259" key="1">
    <source>
        <dbReference type="Pfam" id="PF09423"/>
    </source>
</evidence>
<dbReference type="InterPro" id="IPR029052">
    <property type="entry name" value="Metallo-depent_PP-like"/>
</dbReference>
<dbReference type="Pfam" id="PF09423">
    <property type="entry name" value="PhoD"/>
    <property type="match status" value="1"/>
</dbReference>
<comment type="caution">
    <text evidence="2">The sequence shown here is derived from an EMBL/GenBank/DDBJ whole genome shotgun (WGS) entry which is preliminary data.</text>
</comment>